<dbReference type="KEGG" id="pfl:PFL_3586"/>
<reference evidence="1 2" key="1">
    <citation type="journal article" date="2005" name="Nat. Biotechnol.">
        <title>Complete genome sequence of the plant commensal Pseudomonas fluorescens Pf-5.</title>
        <authorList>
            <person name="Paulsen I.T."/>
            <person name="Press C.M."/>
            <person name="Ravel J."/>
            <person name="Kobayashi D.Y."/>
            <person name="Myers G.S."/>
            <person name="Mavrodi D.V."/>
            <person name="DeBoy R.T."/>
            <person name="Seshadri R."/>
            <person name="Ren Q."/>
            <person name="Madupu R."/>
            <person name="Dodson R.J."/>
            <person name="Durkin A.S."/>
            <person name="Brinkac L.M."/>
            <person name="Daugherty S.C."/>
            <person name="Sullivan S.A."/>
            <person name="Rosovitz M.J."/>
            <person name="Gwinn M.L."/>
            <person name="Zhou L."/>
            <person name="Schneider D.J."/>
            <person name="Cartinhour S.W."/>
            <person name="Nelson W.C."/>
            <person name="Weidman J."/>
            <person name="Watkins K."/>
            <person name="Tran K."/>
            <person name="Khouri H."/>
            <person name="Pierson E.A."/>
            <person name="Pierson L.S.III."/>
            <person name="Thomashow L.S."/>
            <person name="Loper J.E."/>
        </authorList>
    </citation>
    <scope>NUCLEOTIDE SEQUENCE [LARGE SCALE GENOMIC DNA]</scope>
    <source>
        <strain evidence="2">ATCC BAA-477 / NRRL B-23932 / Pf-5</strain>
    </source>
</reference>
<gene>
    <name evidence="1" type="ordered locus">PFL_3586</name>
</gene>
<dbReference type="HOGENOM" id="CLU_1045320_0_0_6"/>
<proteinExistence type="predicted"/>
<dbReference type="eggNOG" id="ENOG5031UGT">
    <property type="taxonomic scope" value="Bacteria"/>
</dbReference>
<evidence type="ECO:0000313" key="1">
    <source>
        <dbReference type="EMBL" id="AAY92852.1"/>
    </source>
</evidence>
<dbReference type="STRING" id="220664.PFL_3586"/>
<organism evidence="1 2">
    <name type="scientific">Pseudomonas fluorescens (strain ATCC BAA-477 / NRRL B-23932 / Pf-5)</name>
    <dbReference type="NCBI Taxonomy" id="220664"/>
    <lineage>
        <taxon>Bacteria</taxon>
        <taxon>Pseudomonadati</taxon>
        <taxon>Pseudomonadota</taxon>
        <taxon>Gammaproteobacteria</taxon>
        <taxon>Pseudomonadales</taxon>
        <taxon>Pseudomonadaceae</taxon>
        <taxon>Pseudomonas</taxon>
    </lineage>
</organism>
<accession>Q4KAP5</accession>
<sequence>MRRLKTLSKRRIAGQYTVSGLLWIAVLTVPGCKAYSPDALPSSEAEFHQMDWPLFTRTFQQVLRRDSLRATQFNRKNQVVSCTARAIPDSPPQPGSSASKLEEMVRAVCWNTVFPMLPATVFNVSGLFTVSQTLVFPRLELEPEQSKKLDLNAEQYARGHYFWEHTLANLPVDGVGVASFRVKADPQGRVQECKVSLREVSYRAESFKPDKQLRERATRLCERMNLLQMPGFVLIDGKLPTVSATVLYTPWKGGPDKFPLTDVSGH</sequence>
<dbReference type="Proteomes" id="UP000008540">
    <property type="component" value="Chromosome"/>
</dbReference>
<protein>
    <submittedName>
        <fullName evidence="1">Uncharacterized protein</fullName>
    </submittedName>
</protein>
<evidence type="ECO:0000313" key="2">
    <source>
        <dbReference type="Proteomes" id="UP000008540"/>
    </source>
</evidence>
<name>Q4KAP5_PSEF5</name>
<dbReference type="EMBL" id="CP000076">
    <property type="protein sequence ID" value="AAY92852.1"/>
    <property type="molecule type" value="Genomic_DNA"/>
</dbReference>
<dbReference type="AlphaFoldDB" id="Q4KAP5"/>